<accession>A0ABU4SLX0</accession>
<evidence type="ECO:0000256" key="1">
    <source>
        <dbReference type="ARBA" id="ARBA00022737"/>
    </source>
</evidence>
<evidence type="ECO:0000313" key="6">
    <source>
        <dbReference type="Proteomes" id="UP001271640"/>
    </source>
</evidence>
<dbReference type="PANTHER" id="PTHR24171">
    <property type="entry name" value="ANKYRIN REPEAT DOMAIN-CONTAINING PROTEIN 39-RELATED"/>
    <property type="match status" value="1"/>
</dbReference>
<evidence type="ECO:0000256" key="3">
    <source>
        <dbReference type="PROSITE-ProRule" id="PRU00023"/>
    </source>
</evidence>
<dbReference type="PROSITE" id="PS50088">
    <property type="entry name" value="ANK_REPEAT"/>
    <property type="match status" value="1"/>
</dbReference>
<evidence type="ECO:0000256" key="4">
    <source>
        <dbReference type="SAM" id="SignalP"/>
    </source>
</evidence>
<sequence>MKKIIILSTLLFTTINVNAYAINDNNSDKYKKFRLDYTEMVELASSQRLPHRIFYEKPSTGENSKWFDAVKQGDLDTIKKMVENGHDIEMKDTGSLDQTALGWAAFIGYEDIVDYLLSKNANLWATDRGDVHHALKSAVLGKNTNIVKKIHNLMKDQLDLNDQTIEEDGETSVMIAASNNRIDTVKYLIEQGSNLNLFTITNDVNMPSYDQSALSYACQRNLKEMQKLLIDNGAVHHKTQKPSCD</sequence>
<keyword evidence="6" id="KW-1185">Reference proteome</keyword>
<organism evidence="5 6">
    <name type="scientific">Xenorhabdus littoralis</name>
    <dbReference type="NCBI Taxonomy" id="2582835"/>
    <lineage>
        <taxon>Bacteria</taxon>
        <taxon>Pseudomonadati</taxon>
        <taxon>Pseudomonadota</taxon>
        <taxon>Gammaproteobacteria</taxon>
        <taxon>Enterobacterales</taxon>
        <taxon>Morganellaceae</taxon>
        <taxon>Xenorhabdus</taxon>
    </lineage>
</organism>
<protein>
    <submittedName>
        <fullName evidence="5">Ankyrin repeat domain-containing protein</fullName>
    </submittedName>
</protein>
<dbReference type="SUPFAM" id="SSF48403">
    <property type="entry name" value="Ankyrin repeat"/>
    <property type="match status" value="1"/>
</dbReference>
<dbReference type="SMART" id="SM00248">
    <property type="entry name" value="ANK"/>
    <property type="match status" value="5"/>
</dbReference>
<dbReference type="Proteomes" id="UP001271640">
    <property type="component" value="Unassembled WGS sequence"/>
</dbReference>
<dbReference type="InterPro" id="IPR036770">
    <property type="entry name" value="Ankyrin_rpt-contain_sf"/>
</dbReference>
<dbReference type="EMBL" id="VCDP01000035">
    <property type="protein sequence ID" value="MDX7999648.1"/>
    <property type="molecule type" value="Genomic_DNA"/>
</dbReference>
<dbReference type="PANTHER" id="PTHR24171:SF8">
    <property type="entry name" value="BRCA1-ASSOCIATED RING DOMAIN PROTEIN 1"/>
    <property type="match status" value="1"/>
</dbReference>
<feature type="signal peptide" evidence="4">
    <location>
        <begin position="1"/>
        <end position="19"/>
    </location>
</feature>
<dbReference type="PROSITE" id="PS50297">
    <property type="entry name" value="ANK_REP_REGION"/>
    <property type="match status" value="1"/>
</dbReference>
<reference evidence="6" key="1">
    <citation type="journal article" date="2024" name="Toxins">
        <title>Genome Sequence Analysis of Native Xenorhabdus Strains Isolated from Entomopathogenic Nematodes in Argentina.</title>
        <authorList>
            <person name="Palma L."/>
            <person name="Frizzo L."/>
            <person name="Kaiser S."/>
            <person name="Berry C."/>
            <person name="Caballero P."/>
            <person name="Bode H.B."/>
            <person name="Del Valle E.E."/>
        </authorList>
    </citation>
    <scope>NUCLEOTIDE SEQUENCE [LARGE SCALE GENOMIC DNA]</scope>
    <source>
        <strain evidence="6">Reich</strain>
    </source>
</reference>
<dbReference type="InterPro" id="IPR002110">
    <property type="entry name" value="Ankyrin_rpt"/>
</dbReference>
<dbReference type="Pfam" id="PF13637">
    <property type="entry name" value="Ank_4"/>
    <property type="match status" value="1"/>
</dbReference>
<feature type="repeat" description="ANK" evidence="3">
    <location>
        <begin position="168"/>
        <end position="200"/>
    </location>
</feature>
<proteinExistence type="predicted"/>
<evidence type="ECO:0000313" key="5">
    <source>
        <dbReference type="EMBL" id="MDX7999648.1"/>
    </source>
</evidence>
<keyword evidence="1" id="KW-0677">Repeat</keyword>
<dbReference type="RefSeq" id="WP_319926364.1">
    <property type="nucleotide sequence ID" value="NZ_VCDP01000035.1"/>
</dbReference>
<evidence type="ECO:0000256" key="2">
    <source>
        <dbReference type="ARBA" id="ARBA00023043"/>
    </source>
</evidence>
<dbReference type="Gene3D" id="1.25.40.20">
    <property type="entry name" value="Ankyrin repeat-containing domain"/>
    <property type="match status" value="1"/>
</dbReference>
<gene>
    <name evidence="5" type="ORF">FE394_10620</name>
</gene>
<feature type="chain" id="PRO_5046275286" evidence="4">
    <location>
        <begin position="20"/>
        <end position="245"/>
    </location>
</feature>
<keyword evidence="2 3" id="KW-0040">ANK repeat</keyword>
<name>A0ABU4SLX0_9GAMM</name>
<keyword evidence="4" id="KW-0732">Signal</keyword>
<dbReference type="Pfam" id="PF12796">
    <property type="entry name" value="Ank_2"/>
    <property type="match status" value="1"/>
</dbReference>
<comment type="caution">
    <text evidence="5">The sequence shown here is derived from an EMBL/GenBank/DDBJ whole genome shotgun (WGS) entry which is preliminary data.</text>
</comment>